<gene>
    <name evidence="2" type="primary">SUVC10G0110</name>
    <name evidence="2" type="ORF">SUVC_10G0110</name>
</gene>
<dbReference type="InterPro" id="IPR008775">
    <property type="entry name" value="Phytyl_CoA_dOase-like"/>
</dbReference>
<accession>A0AA35J106</accession>
<reference evidence="2" key="1">
    <citation type="submission" date="2022-10" db="EMBL/GenBank/DDBJ databases">
        <authorList>
            <person name="Byrne P K."/>
        </authorList>
    </citation>
    <scope>NUCLEOTIDE SEQUENCE</scope>
    <source>
        <strain evidence="2">CBS7001</strain>
    </source>
</reference>
<dbReference type="PANTHER" id="PTHR21308">
    <property type="entry name" value="PHYTANOYL-COA ALPHA-HYDROXYLASE"/>
    <property type="match status" value="1"/>
</dbReference>
<dbReference type="SUPFAM" id="SSF51197">
    <property type="entry name" value="Clavaminate synthase-like"/>
    <property type="match status" value="1"/>
</dbReference>
<name>A0AA35J106_SACUV</name>
<proteinExistence type="inferred from homology"/>
<evidence type="ECO:0000313" key="2">
    <source>
        <dbReference type="EMBL" id="CAI4044106.1"/>
    </source>
</evidence>
<evidence type="ECO:0000256" key="1">
    <source>
        <dbReference type="ARBA" id="ARBA00005830"/>
    </source>
</evidence>
<evidence type="ECO:0000313" key="3">
    <source>
        <dbReference type="Proteomes" id="UP001162090"/>
    </source>
</evidence>
<dbReference type="GO" id="GO:0001561">
    <property type="term" value="P:fatty acid alpha-oxidation"/>
    <property type="evidence" value="ECO:0007669"/>
    <property type="project" value="InterPro"/>
</dbReference>
<dbReference type="EMBL" id="OX365921">
    <property type="protein sequence ID" value="CAI4044106.1"/>
    <property type="molecule type" value="Genomic_DNA"/>
</dbReference>
<dbReference type="Pfam" id="PF05721">
    <property type="entry name" value="PhyH"/>
    <property type="match status" value="1"/>
</dbReference>
<dbReference type="PANTHER" id="PTHR21308:SF1">
    <property type="entry name" value="PHYTANOYL-COA DIOXYGENASE, PEROXISOMAL"/>
    <property type="match status" value="1"/>
</dbReference>
<dbReference type="AlphaFoldDB" id="A0AA35J106"/>
<dbReference type="InterPro" id="IPR047128">
    <property type="entry name" value="PhyH"/>
</dbReference>
<dbReference type="GO" id="GO:0048244">
    <property type="term" value="F:phytanoyl-CoA dioxygenase activity"/>
    <property type="evidence" value="ECO:0007669"/>
    <property type="project" value="InterPro"/>
</dbReference>
<comment type="similarity">
    <text evidence="1">Belongs to the PhyH family.</text>
</comment>
<sequence>MNTQSLHFYEPYEVDGQKYIHMEKKEDLGVWEPGLTQDAFTAKDKTDYKDIIEKVEKYGVCVIKNFIEPSKCDEILNEIEPHYYRHESWQGSPFPKETTVVTRSVLHSPSILKNVVSDRMFCDMADHFVNEQNCFLAGNVINKCSSGFHLNSGIIYKVGPGAGDQGYHREDHIHHTIHQACDKFQYGNESLLGIGVAFTDMNKENGSTRMIIGSHLWGPHDSCGNFDKRMEYYVNAAKGDGVIFLGSLYHAASANHTKEDRIGGYFFMTKGYLKPEENLHLGTDLKLFKDLPLETLKLLGMTISEPYCGHIDYRSPGQIVNPSLFENDIEKGYYGETFKTNYDKKQ</sequence>
<dbReference type="Proteomes" id="UP001162090">
    <property type="component" value="Chromosome 10"/>
</dbReference>
<protein>
    <submittedName>
        <fullName evidence="2">Uncharacterized protein</fullName>
    </submittedName>
</protein>
<dbReference type="Gene3D" id="2.60.120.620">
    <property type="entry name" value="q2cbj1_9rhob like domain"/>
    <property type="match status" value="1"/>
</dbReference>
<organism evidence="2 3">
    <name type="scientific">Saccharomyces uvarum</name>
    <name type="common">Yeast</name>
    <name type="synonym">Saccharomyces bayanus var. uvarum</name>
    <dbReference type="NCBI Taxonomy" id="230603"/>
    <lineage>
        <taxon>Eukaryota</taxon>
        <taxon>Fungi</taxon>
        <taxon>Dikarya</taxon>
        <taxon>Ascomycota</taxon>
        <taxon>Saccharomycotina</taxon>
        <taxon>Saccharomycetes</taxon>
        <taxon>Saccharomycetales</taxon>
        <taxon>Saccharomycetaceae</taxon>
        <taxon>Saccharomyces</taxon>
    </lineage>
</organism>